<dbReference type="AlphaFoldDB" id="A0A7Y9IBD1"/>
<dbReference type="InterPro" id="IPR001647">
    <property type="entry name" value="HTH_TetR"/>
</dbReference>
<evidence type="ECO:0000256" key="1">
    <source>
        <dbReference type="ARBA" id="ARBA00023125"/>
    </source>
</evidence>
<dbReference type="SUPFAM" id="SSF46689">
    <property type="entry name" value="Homeodomain-like"/>
    <property type="match status" value="1"/>
</dbReference>
<dbReference type="PANTHER" id="PTHR30055:SF196">
    <property type="entry name" value="HTH-TYPE TRANSCRIPTIONAL REGULATOR RUTR"/>
    <property type="match status" value="1"/>
</dbReference>
<dbReference type="InterPro" id="IPR036271">
    <property type="entry name" value="Tet_transcr_reg_TetR-rel_C_sf"/>
</dbReference>
<dbReference type="GO" id="GO:0003700">
    <property type="term" value="F:DNA-binding transcription factor activity"/>
    <property type="evidence" value="ECO:0007669"/>
    <property type="project" value="TreeGrafter"/>
</dbReference>
<dbReference type="PANTHER" id="PTHR30055">
    <property type="entry name" value="HTH-TYPE TRANSCRIPTIONAL REGULATOR RUTR"/>
    <property type="match status" value="1"/>
</dbReference>
<reference evidence="3 4" key="1">
    <citation type="submission" date="2020-07" db="EMBL/GenBank/DDBJ databases">
        <title>Sequencing the genomes of 1000 actinobacteria strains.</title>
        <authorList>
            <person name="Klenk H.-P."/>
        </authorList>
    </citation>
    <scope>NUCLEOTIDE SEQUENCE [LARGE SCALE GENOMIC DNA]</scope>
    <source>
        <strain evidence="3 4">DSM 22083</strain>
    </source>
</reference>
<organism evidence="3 4">
    <name type="scientific">Microlunatus parietis</name>
    <dbReference type="NCBI Taxonomy" id="682979"/>
    <lineage>
        <taxon>Bacteria</taxon>
        <taxon>Bacillati</taxon>
        <taxon>Actinomycetota</taxon>
        <taxon>Actinomycetes</taxon>
        <taxon>Propionibacteriales</taxon>
        <taxon>Propionibacteriaceae</taxon>
        <taxon>Microlunatus</taxon>
    </lineage>
</organism>
<evidence type="ECO:0000313" key="3">
    <source>
        <dbReference type="EMBL" id="NYE73523.1"/>
    </source>
</evidence>
<dbReference type="EMBL" id="JACCBU010000001">
    <property type="protein sequence ID" value="NYE73523.1"/>
    <property type="molecule type" value="Genomic_DNA"/>
</dbReference>
<evidence type="ECO:0000313" key="4">
    <source>
        <dbReference type="Proteomes" id="UP000569914"/>
    </source>
</evidence>
<dbReference type="Gene3D" id="1.10.357.10">
    <property type="entry name" value="Tetracycline Repressor, domain 2"/>
    <property type="match status" value="1"/>
</dbReference>
<keyword evidence="4" id="KW-1185">Reference proteome</keyword>
<proteinExistence type="predicted"/>
<gene>
    <name evidence="3" type="ORF">BKA15_004852</name>
</gene>
<dbReference type="SUPFAM" id="SSF48498">
    <property type="entry name" value="Tetracyclin repressor-like, C-terminal domain"/>
    <property type="match status" value="1"/>
</dbReference>
<dbReference type="InterPro" id="IPR009057">
    <property type="entry name" value="Homeodomain-like_sf"/>
</dbReference>
<protein>
    <submittedName>
        <fullName evidence="3">AcrR family transcriptional regulator</fullName>
    </submittedName>
</protein>
<dbReference type="InterPro" id="IPR050109">
    <property type="entry name" value="HTH-type_TetR-like_transc_reg"/>
</dbReference>
<dbReference type="Proteomes" id="UP000569914">
    <property type="component" value="Unassembled WGS sequence"/>
</dbReference>
<dbReference type="Pfam" id="PF00440">
    <property type="entry name" value="TetR_N"/>
    <property type="match status" value="1"/>
</dbReference>
<sequence>MSTNRSAAAAARRAQIIEATIETVAELGYARTTFARIAARGGLSSTRLISYHFDSKTALMQAVLDDVYRSIDAFLLARRSVDPASRPIGRPADGEGLDPPASAAAELRAYITGVVAYVDDHRSRLRALQSIFAAVHDDPDSPAAHQADPQGQVMSHLHGLLRRGQEQGEFRSFDPLVIAAMVQRTLEGLTRLLDHPDVDLPHYAEELATAVDLATRRHD</sequence>
<dbReference type="Gene3D" id="1.10.10.60">
    <property type="entry name" value="Homeodomain-like"/>
    <property type="match status" value="1"/>
</dbReference>
<dbReference type="RefSeq" id="WP_179755075.1">
    <property type="nucleotide sequence ID" value="NZ_JACCBU010000001.1"/>
</dbReference>
<name>A0A7Y9IBD1_9ACTN</name>
<accession>A0A7Y9IBD1</accession>
<evidence type="ECO:0000259" key="2">
    <source>
        <dbReference type="Pfam" id="PF00440"/>
    </source>
</evidence>
<keyword evidence="1" id="KW-0238">DNA-binding</keyword>
<feature type="domain" description="HTH tetR-type" evidence="2">
    <location>
        <begin position="16"/>
        <end position="63"/>
    </location>
</feature>
<dbReference type="GO" id="GO:0000976">
    <property type="term" value="F:transcription cis-regulatory region binding"/>
    <property type="evidence" value="ECO:0007669"/>
    <property type="project" value="TreeGrafter"/>
</dbReference>
<comment type="caution">
    <text evidence="3">The sequence shown here is derived from an EMBL/GenBank/DDBJ whole genome shotgun (WGS) entry which is preliminary data.</text>
</comment>